<evidence type="ECO:0008006" key="4">
    <source>
        <dbReference type="Google" id="ProtNLM"/>
    </source>
</evidence>
<dbReference type="AlphaFoldDB" id="A0A438N8E4"/>
<evidence type="ECO:0000313" key="2">
    <source>
        <dbReference type="EMBL" id="RVX72050.1"/>
    </source>
</evidence>
<feature type="region of interest" description="Disordered" evidence="1">
    <location>
        <begin position="190"/>
        <end position="235"/>
    </location>
</feature>
<sequence length="465" mass="50246">MVGRTRGRHGRSGRNNDASRSQPGNAPSQASTTVSTATTTSATTLVQDDTNSNSNQDSSIAALARENFIWSPIPPLPDSRPSVCSDFDFSSIDSFSEHAHVGDIRCHSRHYQSDIFADMLDDPSLNFFEDSADHRLATSYHPNTPVQVFHTTPLPLPPVTSPPPLHQPLVEKSPDVMDLEVGPSSTIVVKSSKTSTALPTSQPGMATASSTSSGNPTMTTTPSNSGSGSWKDPFATTTAASDGNYNNNNNFQLGFSVPLPCNQLSARAQSIMACASILSYVEERCDGIDALDEALRINKELMNKITQVVKAACFRESPGSMVVLVQCLRPVVTMLETSCLDLCPSLLQHKKGHQLHHSRRFGGADKKSGEDGGRLAHPDPPSSRTRSLPDIGFGCFSIDPEEQKAIQATIISRELCRTLDVIKSLTSSLAPLLSLRRADMDFARQSLSDLEQRVSHVDLCISVRK</sequence>
<feature type="compositionally biased region" description="Low complexity" evidence="1">
    <location>
        <begin position="30"/>
        <end position="56"/>
    </location>
</feature>
<comment type="caution">
    <text evidence="2">The sequence shown here is derived from an EMBL/GenBank/DDBJ whole genome shotgun (WGS) entry which is preliminary data.</text>
</comment>
<organism evidence="2 3">
    <name type="scientific">Exophiala mesophila</name>
    <name type="common">Black yeast-like fungus</name>
    <dbReference type="NCBI Taxonomy" id="212818"/>
    <lineage>
        <taxon>Eukaryota</taxon>
        <taxon>Fungi</taxon>
        <taxon>Dikarya</taxon>
        <taxon>Ascomycota</taxon>
        <taxon>Pezizomycotina</taxon>
        <taxon>Eurotiomycetes</taxon>
        <taxon>Chaetothyriomycetidae</taxon>
        <taxon>Chaetothyriales</taxon>
        <taxon>Herpotrichiellaceae</taxon>
        <taxon>Exophiala</taxon>
    </lineage>
</organism>
<name>A0A438N8E4_EXOME</name>
<evidence type="ECO:0000313" key="3">
    <source>
        <dbReference type="Proteomes" id="UP000288859"/>
    </source>
</evidence>
<feature type="region of interest" description="Disordered" evidence="1">
    <location>
        <begin position="357"/>
        <end position="386"/>
    </location>
</feature>
<dbReference type="EMBL" id="NAJM01000014">
    <property type="protein sequence ID" value="RVX72050.1"/>
    <property type="molecule type" value="Genomic_DNA"/>
</dbReference>
<dbReference type="OrthoDB" id="2740448at2759"/>
<reference evidence="2 3" key="1">
    <citation type="submission" date="2017-03" db="EMBL/GenBank/DDBJ databases">
        <title>Genomes of endolithic fungi from Antarctica.</title>
        <authorList>
            <person name="Coleine C."/>
            <person name="Masonjones S."/>
            <person name="Stajich J.E."/>
        </authorList>
    </citation>
    <scope>NUCLEOTIDE SEQUENCE [LARGE SCALE GENOMIC DNA]</scope>
    <source>
        <strain evidence="2 3">CCFEE 6314</strain>
    </source>
</reference>
<accession>A0A438N8E4</accession>
<feature type="compositionally biased region" description="Basic residues" evidence="1">
    <location>
        <begin position="1"/>
        <end position="12"/>
    </location>
</feature>
<protein>
    <recommendedName>
        <fullName evidence="4">Aflatoxin regulatory protein domain-containing protein</fullName>
    </recommendedName>
</protein>
<evidence type="ECO:0000256" key="1">
    <source>
        <dbReference type="SAM" id="MobiDB-lite"/>
    </source>
</evidence>
<proteinExistence type="predicted"/>
<feature type="compositionally biased region" description="Polar residues" evidence="1">
    <location>
        <begin position="15"/>
        <end position="29"/>
    </location>
</feature>
<feature type="region of interest" description="Disordered" evidence="1">
    <location>
        <begin position="1"/>
        <end position="56"/>
    </location>
</feature>
<feature type="compositionally biased region" description="Polar residues" evidence="1">
    <location>
        <begin position="197"/>
        <end position="228"/>
    </location>
</feature>
<gene>
    <name evidence="2" type="ORF">B0A52_04648</name>
</gene>
<dbReference type="Proteomes" id="UP000288859">
    <property type="component" value="Unassembled WGS sequence"/>
</dbReference>
<feature type="compositionally biased region" description="Basic and acidic residues" evidence="1">
    <location>
        <begin position="362"/>
        <end position="377"/>
    </location>
</feature>